<evidence type="ECO:0000259" key="8">
    <source>
        <dbReference type="PROSITE" id="PS50880"/>
    </source>
</evidence>
<evidence type="ECO:0000256" key="6">
    <source>
        <dbReference type="ARBA" id="ARBA00023204"/>
    </source>
</evidence>
<dbReference type="eggNOG" id="COG0353">
    <property type="taxonomic scope" value="Bacteria"/>
</dbReference>
<gene>
    <name evidence="9" type="primary">RECR</name>
    <name evidence="7" type="synonym">recR</name>
    <name evidence="9" type="ordered locus">WS0699</name>
</gene>
<dbReference type="GO" id="GO:0008270">
    <property type="term" value="F:zinc ion binding"/>
    <property type="evidence" value="ECO:0007669"/>
    <property type="project" value="UniProtKB-KW"/>
</dbReference>
<dbReference type="Pfam" id="PF21176">
    <property type="entry name" value="RecR_HhH"/>
    <property type="match status" value="1"/>
</dbReference>
<dbReference type="HAMAP" id="MF_00017">
    <property type="entry name" value="RecR"/>
    <property type="match status" value="1"/>
</dbReference>
<keyword evidence="10" id="KW-1185">Reference proteome</keyword>
<feature type="zinc finger region" description="C4-type" evidence="7">
    <location>
        <begin position="58"/>
        <end position="73"/>
    </location>
</feature>
<dbReference type="AlphaFoldDB" id="Q7M9T2"/>
<keyword evidence="2 7" id="KW-0227">DNA damage</keyword>
<evidence type="ECO:0000313" key="9">
    <source>
        <dbReference type="EMBL" id="CAE09825.1"/>
    </source>
</evidence>
<keyword evidence="5 7" id="KW-0233">DNA recombination</keyword>
<evidence type="ECO:0000256" key="5">
    <source>
        <dbReference type="ARBA" id="ARBA00023172"/>
    </source>
</evidence>
<keyword evidence="3 7" id="KW-0863">Zinc-finger</keyword>
<protein>
    <recommendedName>
        <fullName evidence="7">Recombination protein RecR</fullName>
    </recommendedName>
</protein>
<dbReference type="Gene3D" id="1.10.8.420">
    <property type="entry name" value="RecR Domain 1"/>
    <property type="match status" value="1"/>
</dbReference>
<dbReference type="InterPro" id="IPR023627">
    <property type="entry name" value="Rcmb_RecR"/>
</dbReference>
<reference evidence="9 10" key="1">
    <citation type="journal article" date="2003" name="Proc. Natl. Acad. Sci. U.S.A.">
        <title>Complete genome sequence and analysis of Wolinella succinogenes.</title>
        <authorList>
            <person name="Baar C."/>
            <person name="Eppinger M."/>
            <person name="Raddatz G."/>
            <person name="Simon JM."/>
            <person name="Lanz C."/>
            <person name="Klimmek O."/>
            <person name="Nandakumar R."/>
            <person name="Gross R."/>
            <person name="Rosinus A."/>
            <person name="Keller H."/>
            <person name="Jagtap P."/>
            <person name="Linke B."/>
            <person name="Meyer F."/>
            <person name="Lederer H."/>
            <person name="Schuster S.C."/>
        </authorList>
    </citation>
    <scope>NUCLEOTIDE SEQUENCE [LARGE SCALE GENOMIC DNA]</scope>
    <source>
        <strain evidence="10">ATCC 29543 / DSM 1740 / CCUG 13145 / JCM 31913 / LMG 7466 / NCTC 11488 / FDC 602W</strain>
    </source>
</reference>
<evidence type="ECO:0000256" key="4">
    <source>
        <dbReference type="ARBA" id="ARBA00022833"/>
    </source>
</evidence>
<feature type="domain" description="Toprim" evidence="8">
    <location>
        <begin position="81"/>
        <end position="167"/>
    </location>
</feature>
<dbReference type="Gene3D" id="3.40.1360.10">
    <property type="match status" value="1"/>
</dbReference>
<dbReference type="HOGENOM" id="CLU_060739_1_1_7"/>
<evidence type="ECO:0000256" key="7">
    <source>
        <dbReference type="HAMAP-Rule" id="MF_00017"/>
    </source>
</evidence>
<sequence length="190" mass="21401">MKKGMESFFTLVESLEKLPSVGRKSALRLGYFLAIEEKFSALKLAHAIEEAVVKIKRCERCGALSEHELCEICSDETRLNGQLCIVTHPKDIFILEESKHFEGRYFVIDSLEDCDFTLLRSLIVSLKITEVIFAFSPSLSNDSIIFYVEDKLQDLGVSFSKIAQGVPTGVSLENIDQLSLTRAFDSRIKL</sequence>
<accession>Q7M9T2</accession>
<dbReference type="NCBIfam" id="TIGR00615">
    <property type="entry name" value="recR"/>
    <property type="match status" value="1"/>
</dbReference>
<evidence type="ECO:0000256" key="2">
    <source>
        <dbReference type="ARBA" id="ARBA00022763"/>
    </source>
</evidence>
<dbReference type="PANTHER" id="PTHR30446:SF0">
    <property type="entry name" value="RECOMBINATION PROTEIN RECR"/>
    <property type="match status" value="1"/>
</dbReference>
<dbReference type="GO" id="GO:0006310">
    <property type="term" value="P:DNA recombination"/>
    <property type="evidence" value="ECO:0007669"/>
    <property type="project" value="UniProtKB-UniRule"/>
</dbReference>
<comment type="function">
    <text evidence="7">May play a role in DNA repair. It seems to be involved in an RecBC-independent recombinational process of DNA repair. It may act with RecF and RecO.</text>
</comment>
<dbReference type="PANTHER" id="PTHR30446">
    <property type="entry name" value="RECOMBINATION PROTEIN RECR"/>
    <property type="match status" value="1"/>
</dbReference>
<dbReference type="PROSITE" id="PS50880">
    <property type="entry name" value="TOPRIM"/>
    <property type="match status" value="1"/>
</dbReference>
<keyword evidence="1 7" id="KW-0479">Metal-binding</keyword>
<evidence type="ECO:0000256" key="3">
    <source>
        <dbReference type="ARBA" id="ARBA00022771"/>
    </source>
</evidence>
<dbReference type="GO" id="GO:0003677">
    <property type="term" value="F:DNA binding"/>
    <property type="evidence" value="ECO:0007669"/>
    <property type="project" value="UniProtKB-UniRule"/>
</dbReference>
<evidence type="ECO:0000256" key="1">
    <source>
        <dbReference type="ARBA" id="ARBA00022723"/>
    </source>
</evidence>
<dbReference type="Pfam" id="PF02132">
    <property type="entry name" value="RecR_ZnF"/>
    <property type="match status" value="1"/>
</dbReference>
<dbReference type="SUPFAM" id="SSF111304">
    <property type="entry name" value="Recombination protein RecR"/>
    <property type="match status" value="1"/>
</dbReference>
<dbReference type="Gene3D" id="3.30.60.80">
    <property type="match status" value="1"/>
</dbReference>
<dbReference type="InterPro" id="IPR006171">
    <property type="entry name" value="TOPRIM_dom"/>
</dbReference>
<evidence type="ECO:0000313" key="10">
    <source>
        <dbReference type="Proteomes" id="UP000000422"/>
    </source>
</evidence>
<dbReference type="EMBL" id="BX571658">
    <property type="protein sequence ID" value="CAE09825.1"/>
    <property type="molecule type" value="Genomic_DNA"/>
</dbReference>
<dbReference type="KEGG" id="wsu:WS0699"/>
<dbReference type="Proteomes" id="UP000000422">
    <property type="component" value="Chromosome"/>
</dbReference>
<dbReference type="RefSeq" id="WP_011138625.1">
    <property type="nucleotide sequence ID" value="NC_005090.1"/>
</dbReference>
<dbReference type="STRING" id="273121.WS0699"/>
<dbReference type="InterPro" id="IPR015967">
    <property type="entry name" value="Rcmb_RecR_Znf"/>
</dbReference>
<organism evidence="10">
    <name type="scientific">Wolinella succinogenes (strain ATCC 29543 / DSM 1740 / CCUG 13145 / JCM 31913 / LMG 7466 / NCTC 11488 / FDC 602W)</name>
    <name type="common">Vibrio succinogenes</name>
    <dbReference type="NCBI Taxonomy" id="273121"/>
    <lineage>
        <taxon>Bacteria</taxon>
        <taxon>Pseudomonadati</taxon>
        <taxon>Campylobacterota</taxon>
        <taxon>Epsilonproteobacteria</taxon>
        <taxon>Campylobacterales</taxon>
        <taxon>Helicobacteraceae</taxon>
        <taxon>Wolinella</taxon>
    </lineage>
</organism>
<comment type="similarity">
    <text evidence="7">Belongs to the RecR family.</text>
</comment>
<name>Q7M9T2_WOLSU</name>
<dbReference type="InterPro" id="IPR000093">
    <property type="entry name" value="DNA_Rcmb_RecR"/>
</dbReference>
<proteinExistence type="inferred from homology"/>
<keyword evidence="6 7" id="KW-0234">DNA repair</keyword>
<dbReference type="InterPro" id="IPR034137">
    <property type="entry name" value="TOPRIM_RecR"/>
</dbReference>
<dbReference type="GO" id="GO:0006281">
    <property type="term" value="P:DNA repair"/>
    <property type="evidence" value="ECO:0007669"/>
    <property type="project" value="UniProtKB-UniRule"/>
</dbReference>
<dbReference type="CDD" id="cd01025">
    <property type="entry name" value="TOPRIM_recR"/>
    <property type="match status" value="1"/>
</dbReference>
<keyword evidence="4 7" id="KW-0862">Zinc</keyword>